<protein>
    <submittedName>
        <fullName evidence="2">Uncharacterized protein</fullName>
    </submittedName>
</protein>
<gene>
    <name evidence="2" type="ORF">SAMN05421783_1652</name>
</gene>
<accession>A0A1H3DW79</accession>
<keyword evidence="1" id="KW-1133">Transmembrane helix</keyword>
<dbReference type="InterPro" id="IPR029058">
    <property type="entry name" value="AB_hydrolase_fold"/>
</dbReference>
<dbReference type="Gene3D" id="3.40.50.1820">
    <property type="entry name" value="alpha/beta hydrolase"/>
    <property type="match status" value="1"/>
</dbReference>
<keyword evidence="1" id="KW-0472">Membrane</keyword>
<evidence type="ECO:0000313" key="2">
    <source>
        <dbReference type="EMBL" id="SDX70763.1"/>
    </source>
</evidence>
<organism evidence="2 3">
    <name type="scientific">Thiocapsa roseopersicina</name>
    <dbReference type="NCBI Taxonomy" id="1058"/>
    <lineage>
        <taxon>Bacteria</taxon>
        <taxon>Pseudomonadati</taxon>
        <taxon>Pseudomonadota</taxon>
        <taxon>Gammaproteobacteria</taxon>
        <taxon>Chromatiales</taxon>
        <taxon>Chromatiaceae</taxon>
        <taxon>Thiocapsa</taxon>
    </lineage>
</organism>
<evidence type="ECO:0000256" key="1">
    <source>
        <dbReference type="SAM" id="Phobius"/>
    </source>
</evidence>
<name>A0A1H3DW79_THIRO</name>
<reference evidence="3" key="1">
    <citation type="submission" date="2016-10" db="EMBL/GenBank/DDBJ databases">
        <authorList>
            <person name="Varghese N."/>
            <person name="Submissions S."/>
        </authorList>
    </citation>
    <scope>NUCLEOTIDE SEQUENCE [LARGE SCALE GENOMIC DNA]</scope>
    <source>
        <strain evidence="3">DSM 217</strain>
    </source>
</reference>
<feature type="transmembrane region" description="Helical" evidence="1">
    <location>
        <begin position="28"/>
        <end position="50"/>
    </location>
</feature>
<keyword evidence="1" id="KW-0812">Transmembrane</keyword>
<dbReference type="STRING" id="1058.SAMN05421783_1652"/>
<keyword evidence="3" id="KW-1185">Reference proteome</keyword>
<sequence>MSYGHHLQRTGEISRDERRCLCRAHGDALIPLLLLLSAIILSGCSTPPLIPYSTETPPLVLMPASQAGVQDKRGRFREIFCAVLAKRGTALPDDRPCNEALARVGAEPAGTGLPVTLGPSRLRLVAAVVPGVGWDCFSDWLDLKHSGAVHVRRFGYDQITLQVDGLSSSAHNARQIRDAIMRMAPGSEAPRLVLIGYSKGAPDILEALVSYPEIRTRVAAVVSVAGAVGGSPLANNADQSQLALLRHWPGARCPPGDGGAVESLRPGTRQAWLAQHALPSELPYYSLVTFPQPERISSALKSSYRKLSRVDARNDSQVLFYDQVIPGSALMGYLNADHWALAVPIARSHGLLGSTLVDHNDFPREALLEAVLRMVEEDLAADSLDVDDLHPL</sequence>
<dbReference type="EMBL" id="FNNZ01000065">
    <property type="protein sequence ID" value="SDX70763.1"/>
    <property type="molecule type" value="Genomic_DNA"/>
</dbReference>
<dbReference type="Proteomes" id="UP000198816">
    <property type="component" value="Unassembled WGS sequence"/>
</dbReference>
<dbReference type="SUPFAM" id="SSF53474">
    <property type="entry name" value="alpha/beta-Hydrolases"/>
    <property type="match status" value="1"/>
</dbReference>
<dbReference type="AlphaFoldDB" id="A0A1H3DW79"/>
<proteinExistence type="predicted"/>
<evidence type="ECO:0000313" key="3">
    <source>
        <dbReference type="Proteomes" id="UP000198816"/>
    </source>
</evidence>